<feature type="compositionally biased region" description="Low complexity" evidence="1">
    <location>
        <begin position="319"/>
        <end position="352"/>
    </location>
</feature>
<proteinExistence type="predicted"/>
<evidence type="ECO:0000313" key="3">
    <source>
        <dbReference type="Proteomes" id="UP000077521"/>
    </source>
</evidence>
<dbReference type="Proteomes" id="UP000077521">
    <property type="component" value="Unassembled WGS sequence"/>
</dbReference>
<feature type="compositionally biased region" description="Low complexity" evidence="1">
    <location>
        <begin position="286"/>
        <end position="305"/>
    </location>
</feature>
<comment type="caution">
    <text evidence="2">The sequence shown here is derived from an EMBL/GenBank/DDBJ whole genome shotgun (WGS) entry which is preliminary data.</text>
</comment>
<feature type="compositionally biased region" description="Polar residues" evidence="1">
    <location>
        <begin position="356"/>
        <end position="371"/>
    </location>
</feature>
<feature type="region of interest" description="Disordered" evidence="1">
    <location>
        <begin position="221"/>
        <end position="371"/>
    </location>
</feature>
<reference evidence="2" key="2">
    <citation type="journal article" date="2019" name="IMA Fungus">
        <title>Genome sequencing and comparison of five Tilletia species to identify candidate genes for the detection of regulated species infecting wheat.</title>
        <authorList>
            <person name="Nguyen H.D.T."/>
            <person name="Sultana T."/>
            <person name="Kesanakurti P."/>
            <person name="Hambleton S."/>
        </authorList>
    </citation>
    <scope>NUCLEOTIDE SEQUENCE</scope>
    <source>
        <strain evidence="2">DAOMC 236416</strain>
    </source>
</reference>
<feature type="compositionally biased region" description="Polar residues" evidence="1">
    <location>
        <begin position="174"/>
        <end position="184"/>
    </location>
</feature>
<reference evidence="2" key="1">
    <citation type="submission" date="2016-04" db="EMBL/GenBank/DDBJ databases">
        <authorList>
            <person name="Nguyen H.D."/>
            <person name="Samba Siva P."/>
            <person name="Cullis J."/>
            <person name="Levesque C.A."/>
            <person name="Hambleton S."/>
        </authorList>
    </citation>
    <scope>NUCLEOTIDE SEQUENCE</scope>
    <source>
        <strain evidence="2">DAOMC 236416</strain>
    </source>
</reference>
<feature type="region of interest" description="Disordered" evidence="1">
    <location>
        <begin position="22"/>
        <end position="47"/>
    </location>
</feature>
<dbReference type="OrthoDB" id="10526362at2759"/>
<feature type="region of interest" description="Disordered" evidence="1">
    <location>
        <begin position="152"/>
        <end position="208"/>
    </location>
</feature>
<dbReference type="EMBL" id="LWDF02000286">
    <property type="protein sequence ID" value="KAE8250783.1"/>
    <property type="molecule type" value="Genomic_DNA"/>
</dbReference>
<accession>A0A177TCQ6</accession>
<gene>
    <name evidence="2" type="ORF">A4X13_0g4385</name>
</gene>
<name>A0A177TCQ6_9BASI</name>
<evidence type="ECO:0000256" key="1">
    <source>
        <dbReference type="SAM" id="MobiDB-lite"/>
    </source>
</evidence>
<keyword evidence="3" id="KW-1185">Reference proteome</keyword>
<sequence>MSARRAVDEDFALRALSMSQHILSPTSNASVRPDERNEEDDTADKSTTVSEHLFMLSKRASDLADTALRAEKEVEVCELDFEDRRGTVSTHAEALAAAQRAANEAQLVLQIRKCEYEDAVAAAHQAHLEYGEFFRSQTELMFASKAIPPRRALTAAGPSSEGFTIEGSRRDTSADTPEGSQPSNKRPRLLESGRGSATRTAMRHRPESISYDAMLTGSEAHNRQQAIEGPGANTSGIDPMGLLTDAPGGGDTDPLVIPPDQSVGTSRRSIAARSRRSRGVNGGGSNASSAGGAAGSSGSTNAAANPTNEALPTAPPYFGSSSSATSSTGLASAPSRPPGSQAASLARQLLRAKTSAGIQNLSSSTSSSKEP</sequence>
<evidence type="ECO:0000313" key="2">
    <source>
        <dbReference type="EMBL" id="KAE8250783.1"/>
    </source>
</evidence>
<organism evidence="2 3">
    <name type="scientific">Tilletia indica</name>
    <dbReference type="NCBI Taxonomy" id="43049"/>
    <lineage>
        <taxon>Eukaryota</taxon>
        <taxon>Fungi</taxon>
        <taxon>Dikarya</taxon>
        <taxon>Basidiomycota</taxon>
        <taxon>Ustilaginomycotina</taxon>
        <taxon>Exobasidiomycetes</taxon>
        <taxon>Tilletiales</taxon>
        <taxon>Tilletiaceae</taxon>
        <taxon>Tilletia</taxon>
    </lineage>
</organism>
<protein>
    <submittedName>
        <fullName evidence="2">Uncharacterized protein</fullName>
    </submittedName>
</protein>
<dbReference type="AlphaFoldDB" id="A0A177TCQ6"/>